<dbReference type="InterPro" id="IPR009563">
    <property type="entry name" value="SSSCA1"/>
</dbReference>
<dbReference type="RefSeq" id="XP_792794.4">
    <property type="nucleotide sequence ID" value="XM_787701.5"/>
</dbReference>
<dbReference type="OrthoDB" id="28939at2759"/>
<dbReference type="PANTHER" id="PTHR16537">
    <property type="entry name" value="SJOEGREN SYNDROME/SCLERODERMA AUTOANTIGEN 1"/>
    <property type="match status" value="1"/>
</dbReference>
<dbReference type="Proteomes" id="UP000007110">
    <property type="component" value="Unassembled WGS sequence"/>
</dbReference>
<feature type="region of interest" description="Disordered" evidence="1">
    <location>
        <begin position="226"/>
        <end position="347"/>
    </location>
</feature>
<evidence type="ECO:0000313" key="2">
    <source>
        <dbReference type="EnsemblMetazoa" id="XP_792794"/>
    </source>
</evidence>
<dbReference type="Pfam" id="PF06677">
    <property type="entry name" value="Auto_anti-p27"/>
    <property type="match status" value="1"/>
</dbReference>
<dbReference type="InParanoid" id="A0A7M7RDQ2"/>
<dbReference type="AlphaFoldDB" id="A0A7M7RDQ2"/>
<dbReference type="EnsemblMetazoa" id="XM_787701">
    <property type="protein sequence ID" value="XP_792794"/>
    <property type="gene ID" value="LOC587999"/>
</dbReference>
<feature type="compositionally biased region" description="Polar residues" evidence="1">
    <location>
        <begin position="285"/>
        <end position="300"/>
    </location>
</feature>
<proteinExistence type="predicted"/>
<evidence type="ECO:0000313" key="3">
    <source>
        <dbReference type="Proteomes" id="UP000007110"/>
    </source>
</evidence>
<feature type="compositionally biased region" description="Polar residues" evidence="1">
    <location>
        <begin position="262"/>
        <end position="276"/>
    </location>
</feature>
<dbReference type="InterPro" id="IPR051888">
    <property type="entry name" value="UPF0148_domain"/>
</dbReference>
<protein>
    <submittedName>
        <fullName evidence="2">Uncharacterized protein</fullName>
    </submittedName>
</protein>
<name>A0A7M7RDQ2_STRPU</name>
<organism evidence="2 3">
    <name type="scientific">Strongylocentrotus purpuratus</name>
    <name type="common">Purple sea urchin</name>
    <dbReference type="NCBI Taxonomy" id="7668"/>
    <lineage>
        <taxon>Eukaryota</taxon>
        <taxon>Metazoa</taxon>
        <taxon>Echinodermata</taxon>
        <taxon>Eleutherozoa</taxon>
        <taxon>Echinozoa</taxon>
        <taxon>Echinoidea</taxon>
        <taxon>Euechinoidea</taxon>
        <taxon>Echinacea</taxon>
        <taxon>Camarodonta</taxon>
        <taxon>Echinidea</taxon>
        <taxon>Strongylocentrotidae</taxon>
        <taxon>Strongylocentrotus</taxon>
    </lineage>
</organism>
<evidence type="ECO:0000256" key="1">
    <source>
        <dbReference type="SAM" id="MobiDB-lite"/>
    </source>
</evidence>
<feature type="compositionally biased region" description="Polar residues" evidence="1">
    <location>
        <begin position="317"/>
        <end position="338"/>
    </location>
</feature>
<dbReference type="GeneID" id="587999"/>
<keyword evidence="3" id="KW-1185">Reference proteome</keyword>
<dbReference type="OMA" id="DMKRNMA"/>
<sequence length="408" mass="44236">MDAAASSGDMKRNMAAVNQMAVDMIVNQRALPYPRGNRSIRPNGRKYNSYTPEMRTRIAKYAMVAGDLETAQHFSRELGHKVAVTSVWRFRKAYTRELKWLHQEGVIYQPNSYSAGDRRQGGVHRRVGGRSRGVDIADAVTVQQGRGEQMDMGADCDWTPPTEAEMKVIQAKKERSDKISKLMGDYLLKGYRMLATTCTHCGTILLRDKQQKDYCVTCSELATEHAKDDPALSAEAARSQVREQELVRASPSSSSGTGGVSAQNTDDMPFTITNVCSGPEALGNHQLQGATSATAQRIQLQSSPSPAPPPTNPQATVLPQTAGSLMNNTQHAPATTTMGAPGGARTCGDRNTRVELVIGQSLDSVLDKLTWASAELRKSTSVESCTQLCRLIQACADAADSLKGSNQN</sequence>
<dbReference type="KEGG" id="spu:587999"/>
<reference evidence="2" key="2">
    <citation type="submission" date="2021-01" db="UniProtKB">
        <authorList>
            <consortium name="EnsemblMetazoa"/>
        </authorList>
    </citation>
    <scope>IDENTIFICATION</scope>
</reference>
<accession>A0A7M7RDQ2</accession>
<reference evidence="3" key="1">
    <citation type="submission" date="2015-02" db="EMBL/GenBank/DDBJ databases">
        <title>Genome sequencing for Strongylocentrotus purpuratus.</title>
        <authorList>
            <person name="Murali S."/>
            <person name="Liu Y."/>
            <person name="Vee V."/>
            <person name="English A."/>
            <person name="Wang M."/>
            <person name="Skinner E."/>
            <person name="Han Y."/>
            <person name="Muzny D.M."/>
            <person name="Worley K.C."/>
            <person name="Gibbs R.A."/>
        </authorList>
    </citation>
    <scope>NUCLEOTIDE SEQUENCE</scope>
</reference>
<dbReference type="PANTHER" id="PTHR16537:SF1">
    <property type="entry name" value="PROTEIN ZNRD2"/>
    <property type="match status" value="1"/>
</dbReference>